<gene>
    <name evidence="12" type="ORF">GCM10011332_05970</name>
</gene>
<comment type="caution">
    <text evidence="12">The sequence shown here is derived from an EMBL/GenBank/DDBJ whole genome shotgun (WGS) entry which is preliminary data.</text>
</comment>
<reference evidence="12" key="2">
    <citation type="submission" date="2020-09" db="EMBL/GenBank/DDBJ databases">
        <authorList>
            <person name="Sun Q."/>
            <person name="Zhou Y."/>
        </authorList>
    </citation>
    <scope>NUCLEOTIDE SEQUENCE</scope>
    <source>
        <strain evidence="12">CGMCC 1.15254</strain>
    </source>
</reference>
<dbReference type="PRINTS" id="PR00344">
    <property type="entry name" value="BCTRLSENSOR"/>
</dbReference>
<dbReference type="Gene3D" id="3.30.450.20">
    <property type="entry name" value="PAS domain"/>
    <property type="match status" value="1"/>
</dbReference>
<evidence type="ECO:0000313" key="13">
    <source>
        <dbReference type="Proteomes" id="UP000632498"/>
    </source>
</evidence>
<dbReference type="GO" id="GO:0005524">
    <property type="term" value="F:ATP binding"/>
    <property type="evidence" value="ECO:0007669"/>
    <property type="project" value="UniProtKB-KW"/>
</dbReference>
<evidence type="ECO:0000256" key="4">
    <source>
        <dbReference type="ARBA" id="ARBA00022679"/>
    </source>
</evidence>
<evidence type="ECO:0000256" key="6">
    <source>
        <dbReference type="ARBA" id="ARBA00022777"/>
    </source>
</evidence>
<keyword evidence="13" id="KW-1185">Reference proteome</keyword>
<keyword evidence="3" id="KW-0597">Phosphoprotein</keyword>
<dbReference type="EC" id="2.7.13.3" evidence="2"/>
<proteinExistence type="predicted"/>
<keyword evidence="6" id="KW-0418">Kinase</keyword>
<evidence type="ECO:0000256" key="2">
    <source>
        <dbReference type="ARBA" id="ARBA00012438"/>
    </source>
</evidence>
<dbReference type="Pfam" id="PF00989">
    <property type="entry name" value="PAS"/>
    <property type="match status" value="1"/>
</dbReference>
<comment type="catalytic activity">
    <reaction evidence="1">
        <text>ATP + protein L-histidine = ADP + protein N-phospho-L-histidine.</text>
        <dbReference type="EC" id="2.7.13.3"/>
    </reaction>
</comment>
<dbReference type="InterPro" id="IPR000014">
    <property type="entry name" value="PAS"/>
</dbReference>
<dbReference type="PROSITE" id="PS50109">
    <property type="entry name" value="HIS_KIN"/>
    <property type="match status" value="1"/>
</dbReference>
<feature type="domain" description="PAS" evidence="11">
    <location>
        <begin position="57"/>
        <end position="128"/>
    </location>
</feature>
<feature type="domain" description="Histidine kinase" evidence="10">
    <location>
        <begin position="200"/>
        <end position="453"/>
    </location>
</feature>
<protein>
    <recommendedName>
        <fullName evidence="2">histidine kinase</fullName>
        <ecNumber evidence="2">2.7.13.3</ecNumber>
    </recommendedName>
</protein>
<dbReference type="Proteomes" id="UP000632498">
    <property type="component" value="Unassembled WGS sequence"/>
</dbReference>
<evidence type="ECO:0000256" key="1">
    <source>
        <dbReference type="ARBA" id="ARBA00000085"/>
    </source>
</evidence>
<keyword evidence="8" id="KW-0902">Two-component regulatory system</keyword>
<reference evidence="12" key="1">
    <citation type="journal article" date="2014" name="Int. J. Syst. Evol. Microbiol.">
        <title>Complete genome sequence of Corynebacterium casei LMG S-19264T (=DSM 44701T), isolated from a smear-ripened cheese.</title>
        <authorList>
            <consortium name="US DOE Joint Genome Institute (JGI-PGF)"/>
            <person name="Walter F."/>
            <person name="Albersmeier A."/>
            <person name="Kalinowski J."/>
            <person name="Ruckert C."/>
        </authorList>
    </citation>
    <scope>NUCLEOTIDE SEQUENCE</scope>
    <source>
        <strain evidence="12">CGMCC 1.15254</strain>
    </source>
</reference>
<organism evidence="12 13">
    <name type="scientific">Terasakiella brassicae</name>
    <dbReference type="NCBI Taxonomy" id="1634917"/>
    <lineage>
        <taxon>Bacteria</taxon>
        <taxon>Pseudomonadati</taxon>
        <taxon>Pseudomonadota</taxon>
        <taxon>Alphaproteobacteria</taxon>
        <taxon>Rhodospirillales</taxon>
        <taxon>Terasakiellaceae</taxon>
        <taxon>Terasakiella</taxon>
    </lineage>
</organism>
<dbReference type="PANTHER" id="PTHR43065:SF50">
    <property type="entry name" value="HISTIDINE KINASE"/>
    <property type="match status" value="1"/>
</dbReference>
<keyword evidence="9" id="KW-0175">Coiled coil</keyword>
<evidence type="ECO:0000259" key="10">
    <source>
        <dbReference type="PROSITE" id="PS50109"/>
    </source>
</evidence>
<dbReference type="SUPFAM" id="SSF55785">
    <property type="entry name" value="PYP-like sensor domain (PAS domain)"/>
    <property type="match status" value="1"/>
</dbReference>
<dbReference type="InterPro" id="IPR003594">
    <property type="entry name" value="HATPase_dom"/>
</dbReference>
<dbReference type="Gene3D" id="1.10.287.130">
    <property type="match status" value="1"/>
</dbReference>
<dbReference type="PANTHER" id="PTHR43065">
    <property type="entry name" value="SENSOR HISTIDINE KINASE"/>
    <property type="match status" value="1"/>
</dbReference>
<dbReference type="InterPro" id="IPR013767">
    <property type="entry name" value="PAS_fold"/>
</dbReference>
<dbReference type="InterPro" id="IPR004358">
    <property type="entry name" value="Sig_transdc_His_kin-like_C"/>
</dbReference>
<evidence type="ECO:0000256" key="5">
    <source>
        <dbReference type="ARBA" id="ARBA00022741"/>
    </source>
</evidence>
<dbReference type="InterPro" id="IPR005467">
    <property type="entry name" value="His_kinase_dom"/>
</dbReference>
<evidence type="ECO:0000256" key="9">
    <source>
        <dbReference type="SAM" id="Coils"/>
    </source>
</evidence>
<dbReference type="InterPro" id="IPR036890">
    <property type="entry name" value="HATPase_C_sf"/>
</dbReference>
<evidence type="ECO:0000256" key="3">
    <source>
        <dbReference type="ARBA" id="ARBA00022553"/>
    </source>
</evidence>
<dbReference type="SMART" id="SM00387">
    <property type="entry name" value="HATPase_c"/>
    <property type="match status" value="1"/>
</dbReference>
<dbReference type="PROSITE" id="PS50112">
    <property type="entry name" value="PAS"/>
    <property type="match status" value="1"/>
</dbReference>
<keyword evidence="7" id="KW-0067">ATP-binding</keyword>
<sequence length="453" mass="50650">MCVCDDDKDRKIATLRKRLSREVRAREQAEQLLESKALELFQVNQNLLGSIQKAKNRSARVNAIMNSIKDSVVATNQKMEILDVNKSCVGMWGIPYAGLMGRSVLEFVENRQIADYEALCLSASADEQDEIKEFNFRTLDGGFVPAEVKISTFQHDDERFLLHLIRNVSNKKRLQKEREAMQEELANAAKWEAVGQLAGGIAHEINTPAQYIGDNLHFLSECNEEILEILNKALELKKACEQNGQYLDYVQEIDRLIEAYDLEYLCEEVPQALKQSAQGIAQVSHIVRAMKNFSHPGTEEKKPFDINAAIDTTLTVSRNEWKNIATVVTDFDEHVGLVPCIPGGMNQVFLNIIVNAAHAIDVKGHETMGEIRIVTRKLADQVEIVISDTGCGMPPEVVKNIFNPFFTTKEVGRGTGQGLAIVNDIIVQKHKGTIKVATKEGKGTSFIIRIPCK</sequence>
<dbReference type="NCBIfam" id="TIGR00229">
    <property type="entry name" value="sensory_box"/>
    <property type="match status" value="1"/>
</dbReference>
<dbReference type="EMBL" id="BMHV01000003">
    <property type="protein sequence ID" value="GGF55372.1"/>
    <property type="molecule type" value="Genomic_DNA"/>
</dbReference>
<name>A0A917BQW4_9PROT</name>
<evidence type="ECO:0000256" key="7">
    <source>
        <dbReference type="ARBA" id="ARBA00022840"/>
    </source>
</evidence>
<dbReference type="Gene3D" id="3.30.565.10">
    <property type="entry name" value="Histidine kinase-like ATPase, C-terminal domain"/>
    <property type="match status" value="1"/>
</dbReference>
<dbReference type="GO" id="GO:0000160">
    <property type="term" value="P:phosphorelay signal transduction system"/>
    <property type="evidence" value="ECO:0007669"/>
    <property type="project" value="UniProtKB-KW"/>
</dbReference>
<dbReference type="Pfam" id="PF02518">
    <property type="entry name" value="HATPase_c"/>
    <property type="match status" value="1"/>
</dbReference>
<dbReference type="GO" id="GO:0004673">
    <property type="term" value="F:protein histidine kinase activity"/>
    <property type="evidence" value="ECO:0007669"/>
    <property type="project" value="UniProtKB-EC"/>
</dbReference>
<evidence type="ECO:0000313" key="12">
    <source>
        <dbReference type="EMBL" id="GGF55372.1"/>
    </source>
</evidence>
<dbReference type="InterPro" id="IPR035965">
    <property type="entry name" value="PAS-like_dom_sf"/>
</dbReference>
<feature type="coiled-coil region" evidence="9">
    <location>
        <begin position="164"/>
        <end position="194"/>
    </location>
</feature>
<keyword evidence="4" id="KW-0808">Transferase</keyword>
<evidence type="ECO:0000256" key="8">
    <source>
        <dbReference type="ARBA" id="ARBA00023012"/>
    </source>
</evidence>
<keyword evidence="5" id="KW-0547">Nucleotide-binding</keyword>
<evidence type="ECO:0000259" key="11">
    <source>
        <dbReference type="PROSITE" id="PS50112"/>
    </source>
</evidence>
<dbReference type="AlphaFoldDB" id="A0A917BQW4"/>
<dbReference type="GO" id="GO:0006355">
    <property type="term" value="P:regulation of DNA-templated transcription"/>
    <property type="evidence" value="ECO:0007669"/>
    <property type="project" value="InterPro"/>
</dbReference>
<dbReference type="CDD" id="cd00130">
    <property type="entry name" value="PAS"/>
    <property type="match status" value="1"/>
</dbReference>
<accession>A0A917BQW4</accession>
<dbReference type="SUPFAM" id="SSF55874">
    <property type="entry name" value="ATPase domain of HSP90 chaperone/DNA topoisomerase II/histidine kinase"/>
    <property type="match status" value="1"/>
</dbReference>
<dbReference type="SMART" id="SM00091">
    <property type="entry name" value="PAS"/>
    <property type="match status" value="1"/>
</dbReference>